<organism evidence="2 3">
    <name type="scientific">Podarcis lilfordi</name>
    <name type="common">Lilford's wall lizard</name>
    <dbReference type="NCBI Taxonomy" id="74358"/>
    <lineage>
        <taxon>Eukaryota</taxon>
        <taxon>Metazoa</taxon>
        <taxon>Chordata</taxon>
        <taxon>Craniata</taxon>
        <taxon>Vertebrata</taxon>
        <taxon>Euteleostomi</taxon>
        <taxon>Lepidosauria</taxon>
        <taxon>Squamata</taxon>
        <taxon>Bifurcata</taxon>
        <taxon>Unidentata</taxon>
        <taxon>Episquamata</taxon>
        <taxon>Laterata</taxon>
        <taxon>Lacertibaenia</taxon>
        <taxon>Lacertidae</taxon>
        <taxon>Podarcis</taxon>
    </lineage>
</organism>
<feature type="region of interest" description="Disordered" evidence="1">
    <location>
        <begin position="52"/>
        <end position="99"/>
    </location>
</feature>
<feature type="compositionally biased region" description="Polar residues" evidence="1">
    <location>
        <begin position="55"/>
        <end position="67"/>
    </location>
</feature>
<dbReference type="AlphaFoldDB" id="A0AA35L0C1"/>
<keyword evidence="3" id="KW-1185">Reference proteome</keyword>
<protein>
    <submittedName>
        <fullName evidence="2">Uncharacterized protein</fullName>
    </submittedName>
</protein>
<evidence type="ECO:0000313" key="3">
    <source>
        <dbReference type="Proteomes" id="UP001178461"/>
    </source>
</evidence>
<proteinExistence type="predicted"/>
<accession>A0AA35L0C1</accession>
<evidence type="ECO:0000313" key="2">
    <source>
        <dbReference type="EMBL" id="CAI5786897.1"/>
    </source>
</evidence>
<dbReference type="EMBL" id="OX395136">
    <property type="protein sequence ID" value="CAI5786897.1"/>
    <property type="molecule type" value="Genomic_DNA"/>
</dbReference>
<feature type="compositionally biased region" description="Polar residues" evidence="1">
    <location>
        <begin position="88"/>
        <end position="97"/>
    </location>
</feature>
<name>A0AA35L0C1_9SAUR</name>
<gene>
    <name evidence="2" type="ORF">PODLI_1B004489</name>
</gene>
<sequence length="126" mass="14463">MAFVVYVSKEKIRFWIIANVRSWLFSGLLTAMYHQDGSLWCSCTQSSDAGPRLYTSDQGMSHQSQEDGSLANKQVMEERRHSAKKTTHGSTPSSPLINPNERLWKGHMFYMLRRPLGKTDRMPLLI</sequence>
<dbReference type="Proteomes" id="UP001178461">
    <property type="component" value="Chromosome 11"/>
</dbReference>
<evidence type="ECO:0000256" key="1">
    <source>
        <dbReference type="SAM" id="MobiDB-lite"/>
    </source>
</evidence>
<reference evidence="2" key="1">
    <citation type="submission" date="2022-12" db="EMBL/GenBank/DDBJ databases">
        <authorList>
            <person name="Alioto T."/>
            <person name="Alioto T."/>
            <person name="Gomez Garrido J."/>
        </authorList>
    </citation>
    <scope>NUCLEOTIDE SEQUENCE</scope>
</reference>